<sequence>MDTKNKARADAEKKVGDFRRVDSERVALEIAPALAAVRTLDLEVFRAGLRGADNQRYLALQRTDPQGQVVLGLVLARNADIHLPATLGLHVDRVVGDDDGYRVMPSWLTYDRLPTVVRANKRSPGSRNGTSEASHDAYRDTVGGHLVIETLLDAFAFFGRCDPTLARRAPGTDNLAHFPLPAMNTGDGYDYERRHPDQPNRADFGAEARRLTEDVPPSGSGREISYRLDSDGTAVYCRHTVERFGLRSAFTESAAQIVRDIRAGYTYVAVATDGVHHPVTVDADGCPWADGVVLEDYPFPSPTGIRSPRHG</sequence>
<evidence type="ECO:0000313" key="1">
    <source>
        <dbReference type="EMBL" id="SDE27066.1"/>
    </source>
</evidence>
<keyword evidence="2" id="KW-1185">Reference proteome</keyword>
<dbReference type="STRING" id="67344.SAMN05216505_12411"/>
<gene>
    <name evidence="1" type="ORF">SAMN05216505_12411</name>
</gene>
<protein>
    <submittedName>
        <fullName evidence="1">Uncharacterized protein</fullName>
    </submittedName>
</protein>
<organism evidence="1 2">
    <name type="scientific">Streptomyces prasinopilosus</name>
    <dbReference type="NCBI Taxonomy" id="67344"/>
    <lineage>
        <taxon>Bacteria</taxon>
        <taxon>Bacillati</taxon>
        <taxon>Actinomycetota</taxon>
        <taxon>Actinomycetes</taxon>
        <taxon>Kitasatosporales</taxon>
        <taxon>Streptomycetaceae</taxon>
        <taxon>Streptomyces</taxon>
    </lineage>
</organism>
<dbReference type="EMBL" id="FMZK01000024">
    <property type="protein sequence ID" value="SDE27066.1"/>
    <property type="molecule type" value="Genomic_DNA"/>
</dbReference>
<dbReference type="AlphaFoldDB" id="A0A1G7BKT8"/>
<reference evidence="2" key="1">
    <citation type="submission" date="2016-10" db="EMBL/GenBank/DDBJ databases">
        <authorList>
            <person name="Varghese N."/>
            <person name="Submissions S."/>
        </authorList>
    </citation>
    <scope>NUCLEOTIDE SEQUENCE [LARGE SCALE GENOMIC DNA]</scope>
    <source>
        <strain evidence="2">CGMCC 4.3504</strain>
    </source>
</reference>
<dbReference type="Proteomes" id="UP000182100">
    <property type="component" value="Unassembled WGS sequence"/>
</dbReference>
<accession>A0A1G7BKT8</accession>
<evidence type="ECO:0000313" key="2">
    <source>
        <dbReference type="Proteomes" id="UP000182100"/>
    </source>
</evidence>
<dbReference type="RefSeq" id="WP_055571912.1">
    <property type="nucleotide sequence ID" value="NZ_FMZK01000024.1"/>
</dbReference>
<name>A0A1G7BKT8_9ACTN</name>
<proteinExistence type="predicted"/>